<dbReference type="AlphaFoldDB" id="A0A382IUP2"/>
<evidence type="ECO:0000256" key="1">
    <source>
        <dbReference type="SAM" id="MobiDB-lite"/>
    </source>
</evidence>
<protein>
    <submittedName>
        <fullName evidence="3">Uncharacterized protein</fullName>
    </submittedName>
</protein>
<feature type="transmembrane region" description="Helical" evidence="2">
    <location>
        <begin position="40"/>
        <end position="63"/>
    </location>
</feature>
<evidence type="ECO:0000313" key="3">
    <source>
        <dbReference type="EMBL" id="SVC03410.1"/>
    </source>
</evidence>
<keyword evidence="2" id="KW-0472">Membrane</keyword>
<evidence type="ECO:0000256" key="2">
    <source>
        <dbReference type="SAM" id="Phobius"/>
    </source>
</evidence>
<dbReference type="EMBL" id="UINC01069773">
    <property type="protein sequence ID" value="SVC03410.1"/>
    <property type="molecule type" value="Genomic_DNA"/>
</dbReference>
<proteinExistence type="predicted"/>
<organism evidence="3">
    <name type="scientific">marine metagenome</name>
    <dbReference type="NCBI Taxonomy" id="408172"/>
    <lineage>
        <taxon>unclassified sequences</taxon>
        <taxon>metagenomes</taxon>
        <taxon>ecological metagenomes</taxon>
    </lineage>
</organism>
<keyword evidence="2" id="KW-1133">Transmembrane helix</keyword>
<feature type="transmembrane region" description="Helical" evidence="2">
    <location>
        <begin position="119"/>
        <end position="140"/>
    </location>
</feature>
<feature type="non-terminal residue" evidence="3">
    <location>
        <position position="251"/>
    </location>
</feature>
<accession>A0A382IUP2</accession>
<sequence>MREYFGFSSKDSTESMTVGSTRDIEKQKEEKYKESKATQLIVCAWIIEICAAGIGFFFAYTTGEATRKYLAQDTEAFIGDPNISVTLAMLPFMIIGVVELTKIPLAFAAYNAKPGFWKALFIGVLLSLCLITGETIFTGMERSLDNQLKYFEGDKTVQEELKVDVSDLEKLVIRLVQERPTDNIDSEYDTQITAFEKSHYAEVDEINSERESRLSVLENQRTQSRDLFINASSKDEVGNLQNILDGRLLRI</sequence>
<reference evidence="3" key="1">
    <citation type="submission" date="2018-05" db="EMBL/GenBank/DDBJ databases">
        <authorList>
            <person name="Lanie J.A."/>
            <person name="Ng W.-L."/>
            <person name="Kazmierczak K.M."/>
            <person name="Andrzejewski T.M."/>
            <person name="Davidsen T.M."/>
            <person name="Wayne K.J."/>
            <person name="Tettelin H."/>
            <person name="Glass J.I."/>
            <person name="Rusch D."/>
            <person name="Podicherti R."/>
            <person name="Tsui H.-C.T."/>
            <person name="Winkler M.E."/>
        </authorList>
    </citation>
    <scope>NUCLEOTIDE SEQUENCE</scope>
</reference>
<feature type="transmembrane region" description="Helical" evidence="2">
    <location>
        <begin position="83"/>
        <end position="107"/>
    </location>
</feature>
<name>A0A382IUP2_9ZZZZ</name>
<gene>
    <name evidence="3" type="ORF">METZ01_LOCUS256264</name>
</gene>
<feature type="region of interest" description="Disordered" evidence="1">
    <location>
        <begin position="1"/>
        <end position="24"/>
    </location>
</feature>
<keyword evidence="2" id="KW-0812">Transmembrane</keyword>